<keyword evidence="2" id="KW-1185">Reference proteome</keyword>
<gene>
    <name evidence="1" type="ORF">K6Q96_18105</name>
</gene>
<evidence type="ECO:0000313" key="2">
    <source>
        <dbReference type="Proteomes" id="UP001056255"/>
    </source>
</evidence>
<accession>A0ABY4X1R9</accession>
<protein>
    <submittedName>
        <fullName evidence="1">Uncharacterized protein</fullName>
    </submittedName>
</protein>
<evidence type="ECO:0000313" key="1">
    <source>
        <dbReference type="EMBL" id="USH05135.1"/>
    </source>
</evidence>
<reference evidence="1" key="1">
    <citation type="submission" date="2021-08" db="EMBL/GenBank/DDBJ databases">
        <authorList>
            <person name="Sakaguchi M."/>
            <person name="Kikuchi T."/>
            <person name="Urbanczyk H."/>
        </authorList>
    </citation>
    <scope>NUCLEOTIDE SEQUENCE</scope>
    <source>
        <strain evidence="1">020920N</strain>
    </source>
</reference>
<organism evidence="1 2">
    <name type="scientific">Grimontia kaedaensis</name>
    <dbReference type="NCBI Taxonomy" id="2872157"/>
    <lineage>
        <taxon>Bacteria</taxon>
        <taxon>Pseudomonadati</taxon>
        <taxon>Pseudomonadota</taxon>
        <taxon>Gammaproteobacteria</taxon>
        <taxon>Vibrionales</taxon>
        <taxon>Vibrionaceae</taxon>
        <taxon>Grimontia</taxon>
    </lineage>
</organism>
<dbReference type="InterPro" id="IPR029058">
    <property type="entry name" value="AB_hydrolase_fold"/>
</dbReference>
<dbReference type="EMBL" id="CP082276">
    <property type="protein sequence ID" value="USH05135.1"/>
    <property type="molecule type" value="Genomic_DNA"/>
</dbReference>
<name>A0ABY4X1R9_9GAMM</name>
<dbReference type="RefSeq" id="WP_251881594.1">
    <property type="nucleotide sequence ID" value="NZ_CP082276.1"/>
</dbReference>
<dbReference type="Gene3D" id="3.40.50.1820">
    <property type="entry name" value="alpha/beta hydrolase"/>
    <property type="match status" value="1"/>
</dbReference>
<dbReference type="Proteomes" id="UP001056255">
    <property type="component" value="Chromosome II"/>
</dbReference>
<dbReference type="SUPFAM" id="SSF53474">
    <property type="entry name" value="alpha/beta-Hydrolases"/>
    <property type="match status" value="1"/>
</dbReference>
<sequence length="90" mass="10172">MYDQRCNPLFWGNLRVTSPIALVERIDDKTDLHLICGKEDDVTQPYLTKIYGDVLKEQGKKVTVDLIPGGHGIFLDDFVVDAVVRKVNVL</sequence>
<proteinExistence type="predicted"/>